<gene>
    <name evidence="1" type="ORF">RFI_13615</name>
</gene>
<evidence type="ECO:0000313" key="2">
    <source>
        <dbReference type="Proteomes" id="UP000023152"/>
    </source>
</evidence>
<reference evidence="1 2" key="1">
    <citation type="journal article" date="2013" name="Curr. Biol.">
        <title>The Genome of the Foraminiferan Reticulomyxa filosa.</title>
        <authorList>
            <person name="Glockner G."/>
            <person name="Hulsmann N."/>
            <person name="Schleicher M."/>
            <person name="Noegel A.A."/>
            <person name="Eichinger L."/>
            <person name="Gallinger C."/>
            <person name="Pawlowski J."/>
            <person name="Sierra R."/>
            <person name="Euteneuer U."/>
            <person name="Pillet L."/>
            <person name="Moustafa A."/>
            <person name="Platzer M."/>
            <person name="Groth M."/>
            <person name="Szafranski K."/>
            <person name="Schliwa M."/>
        </authorList>
    </citation>
    <scope>NUCLEOTIDE SEQUENCE [LARGE SCALE GENOMIC DNA]</scope>
</reference>
<proteinExistence type="predicted"/>
<dbReference type="AlphaFoldDB" id="X6NDY8"/>
<accession>X6NDY8</accession>
<dbReference type="Proteomes" id="UP000023152">
    <property type="component" value="Unassembled WGS sequence"/>
</dbReference>
<comment type="caution">
    <text evidence="1">The sequence shown here is derived from an EMBL/GenBank/DDBJ whole genome shotgun (WGS) entry which is preliminary data.</text>
</comment>
<evidence type="ECO:0000313" key="1">
    <source>
        <dbReference type="EMBL" id="ETO23562.1"/>
    </source>
</evidence>
<sequence>MTSREELPLEHAYRTDDIVELVGLENRPLWNGEKAVIIGEFEKDVQRYPVELTNVSEKPKALIKGANLKLVKRGIKWKIDPENSIQRLNLLLQGYIRDLATFAKITSRHNKIFANKFSYKMHDGIIANSMTEFDKQLNILRQTIIQSSKQQPIYSFVVDKTQVFFYFVVVLNDDMDKFEIRNVIDLFDEDNRQWIRVSEVSLDKPNGLVKFAEFKGIQIYHPSKEQSVFLEKIISHFLKKFAVIVKQPLSKYNLNNRKKKLDIFQKKKGTLFL</sequence>
<keyword evidence="2" id="KW-1185">Reference proteome</keyword>
<organism evidence="1 2">
    <name type="scientific">Reticulomyxa filosa</name>
    <dbReference type="NCBI Taxonomy" id="46433"/>
    <lineage>
        <taxon>Eukaryota</taxon>
        <taxon>Sar</taxon>
        <taxon>Rhizaria</taxon>
        <taxon>Retaria</taxon>
        <taxon>Foraminifera</taxon>
        <taxon>Monothalamids</taxon>
        <taxon>Reticulomyxidae</taxon>
        <taxon>Reticulomyxa</taxon>
    </lineage>
</organism>
<dbReference type="EMBL" id="ASPP01009851">
    <property type="protein sequence ID" value="ETO23562.1"/>
    <property type="molecule type" value="Genomic_DNA"/>
</dbReference>
<name>X6NDY8_RETFI</name>
<protein>
    <submittedName>
        <fullName evidence="1">Uncharacterized protein</fullName>
    </submittedName>
</protein>